<feature type="compositionally biased region" description="Basic residues" evidence="1">
    <location>
        <begin position="99"/>
        <end position="111"/>
    </location>
</feature>
<keyword evidence="3" id="KW-1185">Reference proteome</keyword>
<feature type="region of interest" description="Disordered" evidence="1">
    <location>
        <begin position="1"/>
        <end position="56"/>
    </location>
</feature>
<feature type="compositionally biased region" description="Basic and acidic residues" evidence="1">
    <location>
        <begin position="40"/>
        <end position="56"/>
    </location>
</feature>
<feature type="compositionally biased region" description="Low complexity" evidence="1">
    <location>
        <begin position="14"/>
        <end position="24"/>
    </location>
</feature>
<accession>A0ABN9RI64</accession>
<evidence type="ECO:0000313" key="2">
    <source>
        <dbReference type="EMBL" id="CAK0818504.1"/>
    </source>
</evidence>
<evidence type="ECO:0000313" key="3">
    <source>
        <dbReference type="Proteomes" id="UP001189429"/>
    </source>
</evidence>
<reference evidence="2" key="1">
    <citation type="submission" date="2023-10" db="EMBL/GenBank/DDBJ databases">
        <authorList>
            <person name="Chen Y."/>
            <person name="Shah S."/>
            <person name="Dougan E. K."/>
            <person name="Thang M."/>
            <person name="Chan C."/>
        </authorList>
    </citation>
    <scope>NUCLEOTIDE SEQUENCE [LARGE SCALE GENOMIC DNA]</scope>
</reference>
<organism evidence="2 3">
    <name type="scientific">Prorocentrum cordatum</name>
    <dbReference type="NCBI Taxonomy" id="2364126"/>
    <lineage>
        <taxon>Eukaryota</taxon>
        <taxon>Sar</taxon>
        <taxon>Alveolata</taxon>
        <taxon>Dinophyceae</taxon>
        <taxon>Prorocentrales</taxon>
        <taxon>Prorocentraceae</taxon>
        <taxon>Prorocentrum</taxon>
    </lineage>
</organism>
<feature type="compositionally biased region" description="Basic and acidic residues" evidence="1">
    <location>
        <begin position="138"/>
        <end position="149"/>
    </location>
</feature>
<feature type="region of interest" description="Disordered" evidence="1">
    <location>
        <begin position="73"/>
        <end position="117"/>
    </location>
</feature>
<sequence>RGGRRAGPHRRGPAARAAAGRAAGCQEGPGRHAAGGGDPVQERGVPRRGDRAHEVRAARRAGDQLLDHLVRALQGHGPKGRRAQRDLRWQSGVYQGHGRQGRQRWRPHHASRGGSHGAALSDLQERCKGGLHLRRGPRRADQAHREARGQLRGRMAACPPRSPPPGWRGDARSAAILPRAAVCSGTSLGQA</sequence>
<gene>
    <name evidence="2" type="ORF">PCOR1329_LOCUS20756</name>
</gene>
<feature type="non-terminal residue" evidence="2">
    <location>
        <position position="1"/>
    </location>
</feature>
<dbReference type="Proteomes" id="UP001189429">
    <property type="component" value="Unassembled WGS sequence"/>
</dbReference>
<proteinExistence type="predicted"/>
<protein>
    <submittedName>
        <fullName evidence="2">Uncharacterized protein</fullName>
    </submittedName>
</protein>
<feature type="region of interest" description="Disordered" evidence="1">
    <location>
        <begin position="135"/>
        <end position="170"/>
    </location>
</feature>
<evidence type="ECO:0000256" key="1">
    <source>
        <dbReference type="SAM" id="MobiDB-lite"/>
    </source>
</evidence>
<dbReference type="EMBL" id="CAUYUJ010006742">
    <property type="protein sequence ID" value="CAK0818504.1"/>
    <property type="molecule type" value="Genomic_DNA"/>
</dbReference>
<comment type="caution">
    <text evidence="2">The sequence shown here is derived from an EMBL/GenBank/DDBJ whole genome shotgun (WGS) entry which is preliminary data.</text>
</comment>
<feature type="compositionally biased region" description="Basic residues" evidence="1">
    <location>
        <begin position="1"/>
        <end position="13"/>
    </location>
</feature>
<name>A0ABN9RI64_9DINO</name>